<dbReference type="GeneID" id="29982763"/>
<protein>
    <submittedName>
        <fullName evidence="2">Uncharacterized protein</fullName>
    </submittedName>
</protein>
<dbReference type="EMBL" id="JPDN02000020">
    <property type="protein sequence ID" value="PON24989.1"/>
    <property type="molecule type" value="Genomic_DNA"/>
</dbReference>
<feature type="region of interest" description="Disordered" evidence="1">
    <location>
        <begin position="1"/>
        <end position="107"/>
    </location>
</feature>
<keyword evidence="3" id="KW-1185">Reference proteome</keyword>
<reference evidence="2 3" key="1">
    <citation type="journal article" date="2016" name="Genome Announc.">
        <title>Draft Whole-Genome Sequence of Trichoderma gamsii T6085, a Promising Biocontrol Agent of Fusarium Head Blight on Wheat.</title>
        <authorList>
            <person name="Baroncelli R."/>
            <person name="Zapparata A."/>
            <person name="Piaggeschi G."/>
            <person name="Sarrocco S."/>
            <person name="Vannacci G."/>
        </authorList>
    </citation>
    <scope>NUCLEOTIDE SEQUENCE [LARGE SCALE GENOMIC DNA]</scope>
    <source>
        <strain evidence="2 3">T6085</strain>
    </source>
</reference>
<feature type="compositionally biased region" description="Polar residues" evidence="1">
    <location>
        <begin position="76"/>
        <end position="92"/>
    </location>
</feature>
<dbReference type="RefSeq" id="XP_024405450.1">
    <property type="nucleotide sequence ID" value="XM_024549788.1"/>
</dbReference>
<dbReference type="Proteomes" id="UP000054821">
    <property type="component" value="Unassembled WGS sequence"/>
</dbReference>
<feature type="compositionally biased region" description="Pro residues" evidence="1">
    <location>
        <begin position="37"/>
        <end position="46"/>
    </location>
</feature>
<name>A0A2P4ZL33_9HYPO</name>
<proteinExistence type="predicted"/>
<feature type="compositionally biased region" description="Basic and acidic residues" evidence="1">
    <location>
        <begin position="226"/>
        <end position="236"/>
    </location>
</feature>
<feature type="compositionally biased region" description="Polar residues" evidence="1">
    <location>
        <begin position="163"/>
        <end position="172"/>
    </location>
</feature>
<feature type="region of interest" description="Disordered" evidence="1">
    <location>
        <begin position="132"/>
        <end position="247"/>
    </location>
</feature>
<evidence type="ECO:0000256" key="1">
    <source>
        <dbReference type="SAM" id="MobiDB-lite"/>
    </source>
</evidence>
<feature type="compositionally biased region" description="Polar residues" evidence="1">
    <location>
        <begin position="203"/>
        <end position="213"/>
    </location>
</feature>
<dbReference type="AlphaFoldDB" id="A0A2P4ZL33"/>
<evidence type="ECO:0000313" key="3">
    <source>
        <dbReference type="Proteomes" id="UP000054821"/>
    </source>
</evidence>
<gene>
    <name evidence="2" type="ORF">TGAM01_v206070</name>
</gene>
<comment type="caution">
    <text evidence="2">The sequence shown here is derived from an EMBL/GenBank/DDBJ whole genome shotgun (WGS) entry which is preliminary data.</text>
</comment>
<evidence type="ECO:0000313" key="2">
    <source>
        <dbReference type="EMBL" id="PON24989.1"/>
    </source>
</evidence>
<sequence length="274" mass="30850">MTKRKSDSGSILPRKKARLTQLDDASNPQTRHVFLAPPQPLSPAMPPRLEKRKRNGSNQLQTDSDEEPRAKRARTNHTSGNSTRRWSRSSSPELWPSIGYEPEQEQKPNLRVEAFHRAWIDAESVCSCQPQTVIRNPLPSPVPSDRDTSEPDGNEYAAIDATPSPQNSTSIPQPSPSPNLPQTTLHCPSPLRRKRRSSRRQSAILSPVSSQGKESQRQPRRKKNSRRQDKPLEHNDAPLIETILHSRRSSRRSSGCELWYLNDNGIACAVANSR</sequence>
<organism evidence="2 3">
    <name type="scientific">Trichoderma gamsii</name>
    <dbReference type="NCBI Taxonomy" id="398673"/>
    <lineage>
        <taxon>Eukaryota</taxon>
        <taxon>Fungi</taxon>
        <taxon>Dikarya</taxon>
        <taxon>Ascomycota</taxon>
        <taxon>Pezizomycotina</taxon>
        <taxon>Sordariomycetes</taxon>
        <taxon>Hypocreomycetidae</taxon>
        <taxon>Hypocreales</taxon>
        <taxon>Hypocreaceae</taxon>
        <taxon>Trichoderma</taxon>
    </lineage>
</organism>
<accession>A0A2P4ZL33</accession>